<proteinExistence type="predicted"/>
<dbReference type="AlphaFoldDB" id="A0AAD9E886"/>
<comment type="caution">
    <text evidence="2">The sequence shown here is derived from an EMBL/GenBank/DDBJ whole genome shotgun (WGS) entry which is preliminary data.</text>
</comment>
<keyword evidence="3" id="KW-1185">Reference proteome</keyword>
<reference evidence="2" key="1">
    <citation type="submission" date="2023-01" db="EMBL/GenBank/DDBJ databases">
        <title>Colletotrichum chrysophilum M932 genome sequence.</title>
        <authorList>
            <person name="Baroncelli R."/>
        </authorList>
    </citation>
    <scope>NUCLEOTIDE SEQUENCE</scope>
    <source>
        <strain evidence="2">M932</strain>
    </source>
</reference>
<name>A0AAD9E886_9PEZI</name>
<dbReference type="Proteomes" id="UP001243330">
    <property type="component" value="Unassembled WGS sequence"/>
</dbReference>
<sequence length="108" mass="11475">MASKTARGRDDDDDDDDDDAALAPLAPTSTPSPPMSGVVPIHSSSQQTLLPLQTAMETTAATGKRWWHLTSCRGGLDGCVKVKKCLASPRLTAASHFQFVEGRGRLVP</sequence>
<evidence type="ECO:0000313" key="3">
    <source>
        <dbReference type="Proteomes" id="UP001243330"/>
    </source>
</evidence>
<feature type="compositionally biased region" description="Acidic residues" evidence="1">
    <location>
        <begin position="11"/>
        <end position="20"/>
    </location>
</feature>
<evidence type="ECO:0000313" key="2">
    <source>
        <dbReference type="EMBL" id="KAK1838292.1"/>
    </source>
</evidence>
<protein>
    <submittedName>
        <fullName evidence="2">Uncharacterized protein</fullName>
    </submittedName>
</protein>
<gene>
    <name evidence="2" type="ORF">CCHR01_19081</name>
</gene>
<feature type="region of interest" description="Disordered" evidence="1">
    <location>
        <begin position="1"/>
        <end position="44"/>
    </location>
</feature>
<organism evidence="2 3">
    <name type="scientific">Colletotrichum chrysophilum</name>
    <dbReference type="NCBI Taxonomy" id="1836956"/>
    <lineage>
        <taxon>Eukaryota</taxon>
        <taxon>Fungi</taxon>
        <taxon>Dikarya</taxon>
        <taxon>Ascomycota</taxon>
        <taxon>Pezizomycotina</taxon>
        <taxon>Sordariomycetes</taxon>
        <taxon>Hypocreomycetidae</taxon>
        <taxon>Glomerellales</taxon>
        <taxon>Glomerellaceae</taxon>
        <taxon>Colletotrichum</taxon>
        <taxon>Colletotrichum gloeosporioides species complex</taxon>
    </lineage>
</organism>
<dbReference type="EMBL" id="JAQOWY010000860">
    <property type="protein sequence ID" value="KAK1838292.1"/>
    <property type="molecule type" value="Genomic_DNA"/>
</dbReference>
<accession>A0AAD9E886</accession>
<evidence type="ECO:0000256" key="1">
    <source>
        <dbReference type="SAM" id="MobiDB-lite"/>
    </source>
</evidence>